<comment type="caution">
    <text evidence="1">The sequence shown here is derived from an EMBL/GenBank/DDBJ whole genome shotgun (WGS) entry which is preliminary data.</text>
</comment>
<gene>
    <name evidence="1" type="ORF">DPEC_G00025940</name>
</gene>
<dbReference type="Proteomes" id="UP001157502">
    <property type="component" value="Chromosome 2"/>
</dbReference>
<evidence type="ECO:0000313" key="1">
    <source>
        <dbReference type="EMBL" id="KAJ8015421.1"/>
    </source>
</evidence>
<reference evidence="1" key="1">
    <citation type="submission" date="2021-05" db="EMBL/GenBank/DDBJ databases">
        <authorList>
            <person name="Pan Q."/>
            <person name="Jouanno E."/>
            <person name="Zahm M."/>
            <person name="Klopp C."/>
            <person name="Cabau C."/>
            <person name="Louis A."/>
            <person name="Berthelot C."/>
            <person name="Parey E."/>
            <person name="Roest Crollius H."/>
            <person name="Montfort J."/>
            <person name="Robinson-Rechavi M."/>
            <person name="Bouchez O."/>
            <person name="Lampietro C."/>
            <person name="Lopez Roques C."/>
            <person name="Donnadieu C."/>
            <person name="Postlethwait J."/>
            <person name="Bobe J."/>
            <person name="Dillon D."/>
            <person name="Chandos A."/>
            <person name="von Hippel F."/>
            <person name="Guiguen Y."/>
        </authorList>
    </citation>
    <scope>NUCLEOTIDE SEQUENCE</scope>
    <source>
        <strain evidence="1">YG-Jan2019</strain>
    </source>
</reference>
<keyword evidence="2" id="KW-1185">Reference proteome</keyword>
<sequence>MAPITHNVAVIWPCNELAVPNPPCPGLDSPVLKGSLGLVDVRWREPACTLRRRGGGLGLVLQLFHMRPVRLITQEVSGLLRCCAEGMAADRAPTSGRLPGPWARRKPISHNSLILLRSVLQGCLMAADIEPVPAEWWWWWWGVVMGVGPKNWHNIRAKRPQGCWRASR</sequence>
<proteinExistence type="predicted"/>
<name>A0ACC2HHM5_DALPE</name>
<evidence type="ECO:0000313" key="2">
    <source>
        <dbReference type="Proteomes" id="UP001157502"/>
    </source>
</evidence>
<accession>A0ACC2HHM5</accession>
<protein>
    <submittedName>
        <fullName evidence="1">Uncharacterized protein</fullName>
    </submittedName>
</protein>
<dbReference type="EMBL" id="CM055729">
    <property type="protein sequence ID" value="KAJ8015421.1"/>
    <property type="molecule type" value="Genomic_DNA"/>
</dbReference>
<organism evidence="1 2">
    <name type="scientific">Dallia pectoralis</name>
    <name type="common">Alaska blackfish</name>
    <dbReference type="NCBI Taxonomy" id="75939"/>
    <lineage>
        <taxon>Eukaryota</taxon>
        <taxon>Metazoa</taxon>
        <taxon>Chordata</taxon>
        <taxon>Craniata</taxon>
        <taxon>Vertebrata</taxon>
        <taxon>Euteleostomi</taxon>
        <taxon>Actinopterygii</taxon>
        <taxon>Neopterygii</taxon>
        <taxon>Teleostei</taxon>
        <taxon>Protacanthopterygii</taxon>
        <taxon>Esociformes</taxon>
        <taxon>Umbridae</taxon>
        <taxon>Dallia</taxon>
    </lineage>
</organism>